<protein>
    <submittedName>
        <fullName evidence="1">Uncharacterized protein</fullName>
    </submittedName>
</protein>
<accession>A0ACC0D3Q0</accession>
<comment type="caution">
    <text evidence="1">The sequence shown here is derived from an EMBL/GenBank/DDBJ whole genome shotgun (WGS) entry which is preliminary data.</text>
</comment>
<organism evidence="1 2">
    <name type="scientific">Hypoxylon rubiginosum</name>
    <dbReference type="NCBI Taxonomy" id="110542"/>
    <lineage>
        <taxon>Eukaryota</taxon>
        <taxon>Fungi</taxon>
        <taxon>Dikarya</taxon>
        <taxon>Ascomycota</taxon>
        <taxon>Pezizomycotina</taxon>
        <taxon>Sordariomycetes</taxon>
        <taxon>Xylariomycetidae</taxon>
        <taxon>Xylariales</taxon>
        <taxon>Hypoxylaceae</taxon>
        <taxon>Hypoxylon</taxon>
    </lineage>
</organism>
<dbReference type="EMBL" id="MU394308">
    <property type="protein sequence ID" value="KAI6087373.1"/>
    <property type="molecule type" value="Genomic_DNA"/>
</dbReference>
<gene>
    <name evidence="1" type="ORF">F4821DRAFT_106798</name>
</gene>
<evidence type="ECO:0000313" key="2">
    <source>
        <dbReference type="Proteomes" id="UP001497680"/>
    </source>
</evidence>
<keyword evidence="2" id="KW-1185">Reference proteome</keyword>
<proteinExistence type="predicted"/>
<reference evidence="1 2" key="1">
    <citation type="journal article" date="2022" name="New Phytol.">
        <title>Ecological generalism drives hyperdiversity of secondary metabolite gene clusters in xylarialean endophytes.</title>
        <authorList>
            <person name="Franco M.E.E."/>
            <person name="Wisecaver J.H."/>
            <person name="Arnold A.E."/>
            <person name="Ju Y.M."/>
            <person name="Slot J.C."/>
            <person name="Ahrendt S."/>
            <person name="Moore L.P."/>
            <person name="Eastman K.E."/>
            <person name="Scott K."/>
            <person name="Konkel Z."/>
            <person name="Mondo S.J."/>
            <person name="Kuo A."/>
            <person name="Hayes R.D."/>
            <person name="Haridas S."/>
            <person name="Andreopoulos B."/>
            <person name="Riley R."/>
            <person name="LaButti K."/>
            <person name="Pangilinan J."/>
            <person name="Lipzen A."/>
            <person name="Amirebrahimi M."/>
            <person name="Yan J."/>
            <person name="Adam C."/>
            <person name="Keymanesh K."/>
            <person name="Ng V."/>
            <person name="Louie K."/>
            <person name="Northen T."/>
            <person name="Drula E."/>
            <person name="Henrissat B."/>
            <person name="Hsieh H.M."/>
            <person name="Youens-Clark K."/>
            <person name="Lutzoni F."/>
            <person name="Miadlikowska J."/>
            <person name="Eastwood D.C."/>
            <person name="Hamelin R.C."/>
            <person name="Grigoriev I.V."/>
            <person name="U'Ren J.M."/>
        </authorList>
    </citation>
    <scope>NUCLEOTIDE SEQUENCE [LARGE SCALE GENOMIC DNA]</scope>
    <source>
        <strain evidence="1 2">ER1909</strain>
    </source>
</reference>
<name>A0ACC0D3Q0_9PEZI</name>
<sequence length="202" mass="22820">MNGSADCVSMVWLMQRSTFRKIQLGRISYLPYEEDSPLDHGEPQVRYYAPYKYVTHLRPGPKVCILIDMVQLKCGDAELDKGEKTTDLTKAYVNRKSGELLPHYKKKREPLIQELDLWSKSKLRVLRVLVTAAVGDAGKRAPPAPGLGYGEYYIRCDASKGELMFGPQFTHLLAAVRKGGGDVLEAYRSDSDTYSSKRQRTK</sequence>
<dbReference type="Proteomes" id="UP001497680">
    <property type="component" value="Unassembled WGS sequence"/>
</dbReference>
<evidence type="ECO:0000313" key="1">
    <source>
        <dbReference type="EMBL" id="KAI6087373.1"/>
    </source>
</evidence>